<organism evidence="1 2">
    <name type="scientific">Pararge aegeria aegeria</name>
    <dbReference type="NCBI Taxonomy" id="348720"/>
    <lineage>
        <taxon>Eukaryota</taxon>
        <taxon>Metazoa</taxon>
        <taxon>Ecdysozoa</taxon>
        <taxon>Arthropoda</taxon>
        <taxon>Hexapoda</taxon>
        <taxon>Insecta</taxon>
        <taxon>Pterygota</taxon>
        <taxon>Neoptera</taxon>
        <taxon>Endopterygota</taxon>
        <taxon>Lepidoptera</taxon>
        <taxon>Glossata</taxon>
        <taxon>Ditrysia</taxon>
        <taxon>Papilionoidea</taxon>
        <taxon>Nymphalidae</taxon>
        <taxon>Satyrinae</taxon>
        <taxon>Satyrini</taxon>
        <taxon>Parargina</taxon>
        <taxon>Pararge</taxon>
    </lineage>
</organism>
<accession>A0A8S4R6A9</accession>
<evidence type="ECO:0000313" key="2">
    <source>
        <dbReference type="Proteomes" id="UP000838756"/>
    </source>
</evidence>
<keyword evidence="2" id="KW-1185">Reference proteome</keyword>
<dbReference type="AlphaFoldDB" id="A0A8S4R6A9"/>
<dbReference type="Proteomes" id="UP000838756">
    <property type="component" value="Unassembled WGS sequence"/>
</dbReference>
<name>A0A8S4R6A9_9NEOP</name>
<reference evidence="1" key="1">
    <citation type="submission" date="2022-03" db="EMBL/GenBank/DDBJ databases">
        <authorList>
            <person name="Lindestad O."/>
        </authorList>
    </citation>
    <scope>NUCLEOTIDE SEQUENCE</scope>
</reference>
<protein>
    <submittedName>
        <fullName evidence="1">Jg20620 protein</fullName>
    </submittedName>
</protein>
<evidence type="ECO:0000313" key="1">
    <source>
        <dbReference type="EMBL" id="CAH2231311.1"/>
    </source>
</evidence>
<sequence>MHGRLSPTKEDYDVTPGWPEFDREAKNRWIEGVDRNAQANGMQNWQTWLQDRDRWRTRVDQAYEITKRAYQSLSHSLILEQREIINMHFFFSEKTTNYRELLFKLLQKKKEKIHRLRQYRKTL</sequence>
<dbReference type="EMBL" id="CAKXAJ010024837">
    <property type="protein sequence ID" value="CAH2231311.1"/>
    <property type="molecule type" value="Genomic_DNA"/>
</dbReference>
<proteinExistence type="predicted"/>
<comment type="caution">
    <text evidence="1">The sequence shown here is derived from an EMBL/GenBank/DDBJ whole genome shotgun (WGS) entry which is preliminary data.</text>
</comment>
<gene>
    <name evidence="1" type="primary">jg20620</name>
    <name evidence="1" type="ORF">PAEG_LOCUS10027</name>
</gene>